<comment type="caution">
    <text evidence="4">The sequence shown here is derived from an EMBL/GenBank/DDBJ whole genome shotgun (WGS) entry which is preliminary data.</text>
</comment>
<dbReference type="PIRSF" id="PIRSF018266">
    <property type="entry name" value="FecR"/>
    <property type="match status" value="1"/>
</dbReference>
<dbReference type="PANTHER" id="PTHR30273">
    <property type="entry name" value="PERIPLASMIC SIGNAL SENSOR AND SIGMA FACTOR ACTIVATOR FECR-RELATED"/>
    <property type="match status" value="1"/>
</dbReference>
<dbReference type="Proteomes" id="UP000294498">
    <property type="component" value="Unassembled WGS sequence"/>
</dbReference>
<dbReference type="Gene3D" id="3.55.50.30">
    <property type="match status" value="1"/>
</dbReference>
<reference evidence="4 5" key="1">
    <citation type="submission" date="2019-03" db="EMBL/GenBank/DDBJ databases">
        <title>Genomic Encyclopedia of Type Strains, Phase IV (KMG-IV): sequencing the most valuable type-strain genomes for metagenomic binning, comparative biology and taxonomic classification.</title>
        <authorList>
            <person name="Goeker M."/>
        </authorList>
    </citation>
    <scope>NUCLEOTIDE SEQUENCE [LARGE SCALE GENOMIC DNA]</scope>
    <source>
        <strain evidence="4 5">DSM 100059</strain>
    </source>
</reference>
<evidence type="ECO:0000313" key="5">
    <source>
        <dbReference type="Proteomes" id="UP000294498"/>
    </source>
</evidence>
<evidence type="ECO:0000313" key="4">
    <source>
        <dbReference type="EMBL" id="TDX00865.1"/>
    </source>
</evidence>
<evidence type="ECO:0000256" key="1">
    <source>
        <dbReference type="SAM" id="Phobius"/>
    </source>
</evidence>
<dbReference type="InterPro" id="IPR012373">
    <property type="entry name" value="Ferrdict_sens_TM"/>
</dbReference>
<dbReference type="PANTHER" id="PTHR30273:SF2">
    <property type="entry name" value="PROTEIN FECR"/>
    <property type="match status" value="1"/>
</dbReference>
<dbReference type="Pfam" id="PF04773">
    <property type="entry name" value="FecR"/>
    <property type="match status" value="1"/>
</dbReference>
<dbReference type="AlphaFoldDB" id="A0A4R8DTU7"/>
<proteinExistence type="predicted"/>
<feature type="transmembrane region" description="Helical" evidence="1">
    <location>
        <begin position="93"/>
        <end position="111"/>
    </location>
</feature>
<name>A0A4R8DTU7_9BACT</name>
<sequence>MPLARLWELLARKYNDGLSGPEQEELDQLLSEHRDALELNEILTRSEDLGVKKLTTAMDEARSREWIASRIEKKETEPVDFGMPVRPLYKRQGFVWAMVIGIFIGAGFWLYRISRPGTPPAEKPNQVATSLSKTRITLPDGTFVVLNKNSQISYNRDFGVRQREITLTGEAYFDVARNESVPLVVKAGPVHITVLGTAFNVRAYAADSTIETSLIRGSIEVSSSGDPGRTILMRPYEKIVFSKAPAANTRKAKEEPSFVMLDRIKPNTADSSINEIVWTQDRLVFQKEPFQSVAWKMERWYGVKINFSDTGSRNLLITGSLEKENLAEALNALQQLSPFDYTVDRGVVTISKRH</sequence>
<accession>A0A4R8DTU7</accession>
<dbReference type="InterPro" id="IPR006860">
    <property type="entry name" value="FecR"/>
</dbReference>
<evidence type="ECO:0000259" key="2">
    <source>
        <dbReference type="Pfam" id="PF04773"/>
    </source>
</evidence>
<dbReference type="EMBL" id="SODV01000001">
    <property type="protein sequence ID" value="TDX00865.1"/>
    <property type="molecule type" value="Genomic_DNA"/>
</dbReference>
<dbReference type="Pfam" id="PF16344">
    <property type="entry name" value="FecR_C"/>
    <property type="match status" value="1"/>
</dbReference>
<dbReference type="RefSeq" id="WP_133992925.1">
    <property type="nucleotide sequence ID" value="NZ_SODV01000001.1"/>
</dbReference>
<keyword evidence="5" id="KW-1185">Reference proteome</keyword>
<feature type="domain" description="Protein FecR C-terminal" evidence="3">
    <location>
        <begin position="282"/>
        <end position="350"/>
    </location>
</feature>
<evidence type="ECO:0000259" key="3">
    <source>
        <dbReference type="Pfam" id="PF16344"/>
    </source>
</evidence>
<dbReference type="InterPro" id="IPR032508">
    <property type="entry name" value="FecR_C"/>
</dbReference>
<gene>
    <name evidence="4" type="ORF">EDB95_1894</name>
</gene>
<feature type="domain" description="FecR protein" evidence="2">
    <location>
        <begin position="131"/>
        <end position="220"/>
    </location>
</feature>
<keyword evidence="1" id="KW-0812">Transmembrane</keyword>
<dbReference type="OrthoDB" id="650093at2"/>
<organism evidence="4 5">
    <name type="scientific">Dinghuibacter silviterrae</name>
    <dbReference type="NCBI Taxonomy" id="1539049"/>
    <lineage>
        <taxon>Bacteria</taxon>
        <taxon>Pseudomonadati</taxon>
        <taxon>Bacteroidota</taxon>
        <taxon>Chitinophagia</taxon>
        <taxon>Chitinophagales</taxon>
        <taxon>Chitinophagaceae</taxon>
        <taxon>Dinghuibacter</taxon>
    </lineage>
</organism>
<keyword evidence="1" id="KW-1133">Transmembrane helix</keyword>
<dbReference type="Gene3D" id="2.60.120.1440">
    <property type="match status" value="1"/>
</dbReference>
<keyword evidence="1" id="KW-0472">Membrane</keyword>
<dbReference type="GO" id="GO:0016989">
    <property type="term" value="F:sigma factor antagonist activity"/>
    <property type="evidence" value="ECO:0007669"/>
    <property type="project" value="TreeGrafter"/>
</dbReference>
<protein>
    <submittedName>
        <fullName evidence="4">FecR family protein</fullName>
    </submittedName>
</protein>